<dbReference type="AlphaFoldDB" id="A0A897N3R5"/>
<gene>
    <name evidence="3" type="ORF">HSR121_2811</name>
</gene>
<keyword evidence="2" id="KW-0812">Transmembrane</keyword>
<dbReference type="Proteomes" id="UP000663525">
    <property type="component" value="Chromosome"/>
</dbReference>
<feature type="transmembrane region" description="Helical" evidence="2">
    <location>
        <begin position="72"/>
        <end position="88"/>
    </location>
</feature>
<feature type="transmembrane region" description="Helical" evidence="2">
    <location>
        <begin position="221"/>
        <end position="243"/>
    </location>
</feature>
<feature type="coiled-coil region" evidence="1">
    <location>
        <begin position="276"/>
        <end position="303"/>
    </location>
</feature>
<feature type="transmembrane region" description="Helical" evidence="2">
    <location>
        <begin position="34"/>
        <end position="52"/>
    </location>
</feature>
<evidence type="ECO:0000256" key="1">
    <source>
        <dbReference type="SAM" id="Coils"/>
    </source>
</evidence>
<keyword evidence="1" id="KW-0175">Coiled coil</keyword>
<dbReference type="EMBL" id="CP064787">
    <property type="protein sequence ID" value="QSG07131.1"/>
    <property type="molecule type" value="Genomic_DNA"/>
</dbReference>
<feature type="transmembrane region" description="Helical" evidence="2">
    <location>
        <begin position="169"/>
        <end position="188"/>
    </location>
</feature>
<reference evidence="3" key="1">
    <citation type="submission" date="2020-11" db="EMBL/GenBank/DDBJ databases">
        <title>Carbohydrate-dependent, anaerobic sulfur respiration: A novel catabolism in halophilic archaea.</title>
        <authorList>
            <person name="Sorokin D.Y."/>
            <person name="Messina E."/>
            <person name="Smedile F."/>
            <person name="La Cono V."/>
            <person name="Hallsworth J.E."/>
            <person name="Yakimov M.M."/>
        </authorList>
    </citation>
    <scope>NUCLEOTIDE SEQUENCE</scope>
    <source>
        <strain evidence="3">HSR12-1</strain>
    </source>
</reference>
<accession>A0A897N3R5</accession>
<proteinExistence type="predicted"/>
<organism evidence="3 4">
    <name type="scientific">Halapricum desulfuricans</name>
    <dbReference type="NCBI Taxonomy" id="2841257"/>
    <lineage>
        <taxon>Archaea</taxon>
        <taxon>Methanobacteriati</taxon>
        <taxon>Methanobacteriota</taxon>
        <taxon>Stenosarchaea group</taxon>
        <taxon>Halobacteria</taxon>
        <taxon>Halobacteriales</taxon>
        <taxon>Haloarculaceae</taxon>
        <taxon>Halapricum</taxon>
    </lineage>
</organism>
<feature type="transmembrane region" description="Helical" evidence="2">
    <location>
        <begin position="126"/>
        <end position="149"/>
    </location>
</feature>
<feature type="transmembrane region" description="Helical" evidence="2">
    <location>
        <begin position="255"/>
        <end position="276"/>
    </location>
</feature>
<sequence>MTEGKTYRDRLLIEIIAEKFGFGWFSEALPGSSFYPPYLLVAVGLFIEYGLFDVYNYLVSGNSSWLTQPNSLAIPAMTILGVVGLRYIHDSYADTVMNLGIADDDLAIDPSMRGQFEGLVSFRIRVLGYLATLVIYYIFLVFVIGIFQLIDISGIGLVLYAQTVSFPLIIIPILFELGISYVAVHLLIPRRIAKADFGLFYYDPRNLGGFEPVGELLKRSYYIYTAILLLWFLQTHTPVLLSQFLSTPYPPPGPIFQVALSAVWIVGVVTIAYSMYQTHSIMKKKKEEKIRSLEQELKEAVDDPYDATLSNIDDRERYEEVQETLSHVKNTKTYPTTFTMWSQIFISVLLPQALNMVVQLPG</sequence>
<name>A0A897N3R5_9EURY</name>
<dbReference type="GeneID" id="68856349"/>
<keyword evidence="2" id="KW-1133">Transmembrane helix</keyword>
<evidence type="ECO:0000313" key="3">
    <source>
        <dbReference type="EMBL" id="QSG07131.1"/>
    </source>
</evidence>
<keyword evidence="2" id="KW-0472">Membrane</keyword>
<evidence type="ECO:0000313" key="4">
    <source>
        <dbReference type="Proteomes" id="UP000663525"/>
    </source>
</evidence>
<evidence type="ECO:0000256" key="2">
    <source>
        <dbReference type="SAM" id="Phobius"/>
    </source>
</evidence>
<protein>
    <submittedName>
        <fullName evidence="3">Putative membrane protein</fullName>
    </submittedName>
</protein>
<dbReference type="RefSeq" id="WP_229113591.1">
    <property type="nucleotide sequence ID" value="NZ_CP064787.1"/>
</dbReference>